<evidence type="ECO:0000313" key="3">
    <source>
        <dbReference type="EMBL" id="CAJ1397591.1"/>
    </source>
</evidence>
<keyword evidence="4" id="KW-1185">Reference proteome</keyword>
<dbReference type="PROSITE" id="PS50222">
    <property type="entry name" value="EF_HAND_2"/>
    <property type="match status" value="2"/>
</dbReference>
<dbReference type="GO" id="GO:0005509">
    <property type="term" value="F:calcium ion binding"/>
    <property type="evidence" value="ECO:0007669"/>
    <property type="project" value="InterPro"/>
</dbReference>
<dbReference type="InterPro" id="IPR018247">
    <property type="entry name" value="EF_Hand_1_Ca_BS"/>
</dbReference>
<evidence type="ECO:0000259" key="2">
    <source>
        <dbReference type="PROSITE" id="PS50222"/>
    </source>
</evidence>
<dbReference type="SMART" id="SM00054">
    <property type="entry name" value="EFh"/>
    <property type="match status" value="3"/>
</dbReference>
<proteinExistence type="predicted"/>
<gene>
    <name evidence="3" type="ORF">EVOR1521_LOCUS21570</name>
</gene>
<dbReference type="InterPro" id="IPR002048">
    <property type="entry name" value="EF_hand_dom"/>
</dbReference>
<dbReference type="Gene3D" id="1.10.238.10">
    <property type="entry name" value="EF-hand"/>
    <property type="match status" value="2"/>
</dbReference>
<dbReference type="Proteomes" id="UP001178507">
    <property type="component" value="Unassembled WGS sequence"/>
</dbReference>
<dbReference type="InterPro" id="IPR011992">
    <property type="entry name" value="EF-hand-dom_pair"/>
</dbReference>
<reference evidence="3" key="1">
    <citation type="submission" date="2023-08" db="EMBL/GenBank/DDBJ databases">
        <authorList>
            <person name="Chen Y."/>
            <person name="Shah S."/>
            <person name="Dougan E. K."/>
            <person name="Thang M."/>
            <person name="Chan C."/>
        </authorList>
    </citation>
    <scope>NUCLEOTIDE SEQUENCE</scope>
</reference>
<dbReference type="Pfam" id="PF13202">
    <property type="entry name" value="EF-hand_5"/>
    <property type="match status" value="1"/>
</dbReference>
<dbReference type="CDD" id="cd00051">
    <property type="entry name" value="EFh"/>
    <property type="match status" value="1"/>
</dbReference>
<evidence type="ECO:0000313" key="4">
    <source>
        <dbReference type="Proteomes" id="UP001178507"/>
    </source>
</evidence>
<comment type="caution">
    <text evidence="3">The sequence shown here is derived from an EMBL/GenBank/DDBJ whole genome shotgun (WGS) entry which is preliminary data.</text>
</comment>
<organism evidence="3 4">
    <name type="scientific">Effrenium voratum</name>
    <dbReference type="NCBI Taxonomy" id="2562239"/>
    <lineage>
        <taxon>Eukaryota</taxon>
        <taxon>Sar</taxon>
        <taxon>Alveolata</taxon>
        <taxon>Dinophyceae</taxon>
        <taxon>Suessiales</taxon>
        <taxon>Symbiodiniaceae</taxon>
        <taxon>Effrenium</taxon>
    </lineage>
</organism>
<name>A0AA36J323_9DINO</name>
<dbReference type="PROSITE" id="PS00018">
    <property type="entry name" value="EF_HAND_1"/>
    <property type="match status" value="3"/>
</dbReference>
<feature type="domain" description="EF-hand" evidence="2">
    <location>
        <begin position="126"/>
        <end position="161"/>
    </location>
</feature>
<accession>A0AA36J323</accession>
<dbReference type="SUPFAM" id="SSF47473">
    <property type="entry name" value="EF-hand"/>
    <property type="match status" value="1"/>
</dbReference>
<dbReference type="EMBL" id="CAUJNA010003271">
    <property type="protein sequence ID" value="CAJ1397591.1"/>
    <property type="molecule type" value="Genomic_DNA"/>
</dbReference>
<feature type="domain" description="EF-hand" evidence="2">
    <location>
        <begin position="39"/>
        <end position="74"/>
    </location>
</feature>
<evidence type="ECO:0000256" key="1">
    <source>
        <dbReference type="ARBA" id="ARBA00022837"/>
    </source>
</evidence>
<dbReference type="AlphaFoldDB" id="A0AA36J323"/>
<protein>
    <recommendedName>
        <fullName evidence="2">EF-hand domain-containing protein</fullName>
    </recommendedName>
</protein>
<keyword evidence="1" id="KW-0106">Calcium</keyword>
<sequence length="231" mass="25492">MAVAAAAAVGARRGRNRGQLLVVEQELSRKAKENDAKRQQNEVAQSILDKYDADKNGTLSPKELKAMLADYSLHRFKAEVRPTAEDLVFLFRLFDNGGKAGGGKADGVIDRSEILSILGAWGDFMKQKEIVQNLSSKFDKDDNHAIDEEELQAILDATNKSPVKPEITKWVMREADVSGNGTLNDLELARALCAFELLSKGEPNLRKDLQQGVQVDENLPKPTRSRTCSVL</sequence>